<sequence>MSAASLHLLPPRVAVHHYSMSSVAITIR</sequence>
<organism evidence="1 2">
    <name type="scientific">Senna tora</name>
    <dbReference type="NCBI Taxonomy" id="362788"/>
    <lineage>
        <taxon>Eukaryota</taxon>
        <taxon>Viridiplantae</taxon>
        <taxon>Streptophyta</taxon>
        <taxon>Embryophyta</taxon>
        <taxon>Tracheophyta</taxon>
        <taxon>Spermatophyta</taxon>
        <taxon>Magnoliopsida</taxon>
        <taxon>eudicotyledons</taxon>
        <taxon>Gunneridae</taxon>
        <taxon>Pentapetalae</taxon>
        <taxon>rosids</taxon>
        <taxon>fabids</taxon>
        <taxon>Fabales</taxon>
        <taxon>Fabaceae</taxon>
        <taxon>Caesalpinioideae</taxon>
        <taxon>Cassia clade</taxon>
        <taxon>Senna</taxon>
    </lineage>
</organism>
<gene>
    <name evidence="1" type="ORF">G2W53_003927</name>
</gene>
<keyword evidence="2" id="KW-1185">Reference proteome</keyword>
<dbReference type="AlphaFoldDB" id="A0A834XB02"/>
<comment type="caution">
    <text evidence="1">The sequence shown here is derived from an EMBL/GenBank/DDBJ whole genome shotgun (WGS) entry which is preliminary data.</text>
</comment>
<accession>A0A834XB02</accession>
<protein>
    <submittedName>
        <fullName evidence="1">Uncharacterized protein</fullName>
    </submittedName>
</protein>
<evidence type="ECO:0000313" key="2">
    <source>
        <dbReference type="Proteomes" id="UP000634136"/>
    </source>
</evidence>
<reference evidence="1" key="1">
    <citation type="submission" date="2020-09" db="EMBL/GenBank/DDBJ databases">
        <title>Genome-Enabled Discovery of Anthraquinone Biosynthesis in Senna tora.</title>
        <authorList>
            <person name="Kang S.-H."/>
            <person name="Pandey R.P."/>
            <person name="Lee C.-M."/>
            <person name="Sim J.-S."/>
            <person name="Jeong J.-T."/>
            <person name="Choi B.-S."/>
            <person name="Jung M."/>
            <person name="Ginzburg D."/>
            <person name="Zhao K."/>
            <person name="Won S.Y."/>
            <person name="Oh T.-J."/>
            <person name="Yu Y."/>
            <person name="Kim N.-H."/>
            <person name="Lee O.R."/>
            <person name="Lee T.-H."/>
            <person name="Bashyal P."/>
            <person name="Kim T.-S."/>
            <person name="Lee W.-H."/>
            <person name="Kawkins C."/>
            <person name="Kim C.-K."/>
            <person name="Kim J.S."/>
            <person name="Ahn B.O."/>
            <person name="Rhee S.Y."/>
            <person name="Sohng J.K."/>
        </authorList>
    </citation>
    <scope>NUCLEOTIDE SEQUENCE</scope>
    <source>
        <tissue evidence="1">Leaf</tissue>
    </source>
</reference>
<evidence type="ECO:0000313" key="1">
    <source>
        <dbReference type="EMBL" id="KAF7841629.1"/>
    </source>
</evidence>
<dbReference type="Proteomes" id="UP000634136">
    <property type="component" value="Unassembled WGS sequence"/>
</dbReference>
<dbReference type="EMBL" id="JAAIUW010000002">
    <property type="protein sequence ID" value="KAF7841629.1"/>
    <property type="molecule type" value="Genomic_DNA"/>
</dbReference>
<proteinExistence type="predicted"/>
<name>A0A834XB02_9FABA</name>